<reference evidence="1 2" key="1">
    <citation type="journal article" date="2019" name="Int. J. Syst. Evol. Microbiol.">
        <title>The Global Catalogue of Microorganisms (GCM) 10K type strain sequencing project: providing services to taxonomists for standard genome sequencing and annotation.</title>
        <authorList>
            <consortium name="The Broad Institute Genomics Platform"/>
            <consortium name="The Broad Institute Genome Sequencing Center for Infectious Disease"/>
            <person name="Wu L."/>
            <person name="Ma J."/>
        </authorList>
    </citation>
    <scope>NUCLEOTIDE SEQUENCE [LARGE SCALE GENOMIC DNA]</scope>
    <source>
        <strain evidence="1 2">JCM 14545</strain>
    </source>
</reference>
<evidence type="ECO:0000313" key="2">
    <source>
        <dbReference type="Proteomes" id="UP001501116"/>
    </source>
</evidence>
<dbReference type="Proteomes" id="UP001501116">
    <property type="component" value="Unassembled WGS sequence"/>
</dbReference>
<proteinExistence type="predicted"/>
<dbReference type="Pfam" id="PF04655">
    <property type="entry name" value="APH_6_hur"/>
    <property type="match status" value="1"/>
</dbReference>
<evidence type="ECO:0000313" key="1">
    <source>
        <dbReference type="EMBL" id="GAA1970248.1"/>
    </source>
</evidence>
<comment type="caution">
    <text evidence="1">The sequence shown here is derived from an EMBL/GenBank/DDBJ whole genome shotgun (WGS) entry which is preliminary data.</text>
</comment>
<gene>
    <name evidence="1" type="ORF">GCM10009754_50040</name>
</gene>
<accession>A0ABN2RJZ3</accession>
<dbReference type="InterPro" id="IPR006748">
    <property type="entry name" value="NH2Glyco/OHUrea_AB-resist_kin"/>
</dbReference>
<dbReference type="EMBL" id="BAAANN010000020">
    <property type="protein sequence ID" value="GAA1970248.1"/>
    <property type="molecule type" value="Genomic_DNA"/>
</dbReference>
<keyword evidence="2" id="KW-1185">Reference proteome</keyword>
<organism evidence="1 2">
    <name type="scientific">Amycolatopsis minnesotensis</name>
    <dbReference type="NCBI Taxonomy" id="337894"/>
    <lineage>
        <taxon>Bacteria</taxon>
        <taxon>Bacillati</taxon>
        <taxon>Actinomycetota</taxon>
        <taxon>Actinomycetes</taxon>
        <taxon>Pseudonocardiales</taxon>
        <taxon>Pseudonocardiaceae</taxon>
        <taxon>Amycolatopsis</taxon>
    </lineage>
</organism>
<name>A0ABN2RJZ3_9PSEU</name>
<dbReference type="RefSeq" id="WP_344423482.1">
    <property type="nucleotide sequence ID" value="NZ_BAAANN010000020.1"/>
</dbReference>
<sequence length="295" mass="32494">MPTPPIPAAFIEEITEREGDEGRAWLAQLPAAVEHCFEQWKLRPDGEPMHGYTAVVYPTVGVDGTPSALKLPWQDDETRDERLALSTWDGAGSVLLLDHDETGALLLERLDQARSLDGEPIGSAVEIAGGLLRRLAVAAPPLSRSLAAEAERWAADLPELWRELAEPLPRRMLDAALDACRNLGPEAGALLVNEDSHYLNVLAGTREPWLVIDPKPLTGDVEFGVIPLLWNRFTESTLDERFAGVVSAAGLDRDRALAWTLVRAVENWLGLTEDEDDDFPYPEVIRIAEWAVSQV</sequence>
<protein>
    <submittedName>
        <fullName evidence="1">Aminoglycoside phosphotransferase family protein</fullName>
    </submittedName>
</protein>